<dbReference type="Gene3D" id="2.70.98.10">
    <property type="match status" value="1"/>
</dbReference>
<evidence type="ECO:0000256" key="1">
    <source>
        <dbReference type="ARBA" id="ARBA00001913"/>
    </source>
</evidence>
<reference evidence="10 11" key="1">
    <citation type="submission" date="2019-03" db="EMBL/GenBank/DDBJ databases">
        <authorList>
            <person name="Kim M.K.M."/>
        </authorList>
    </citation>
    <scope>NUCLEOTIDE SEQUENCE [LARGE SCALE GENOMIC DNA]</scope>
    <source>
        <strain evidence="10 11">17J68-12</strain>
    </source>
</reference>
<keyword evidence="5" id="KW-0326">Glycosidase</keyword>
<keyword evidence="11" id="KW-1185">Reference proteome</keyword>
<accession>A0A4R1BPM7</accession>
<evidence type="ECO:0000313" key="10">
    <source>
        <dbReference type="EMBL" id="TCJ19580.1"/>
    </source>
</evidence>
<evidence type="ECO:0000256" key="4">
    <source>
        <dbReference type="ARBA" id="ARBA00022837"/>
    </source>
</evidence>
<evidence type="ECO:0000313" key="11">
    <source>
        <dbReference type="Proteomes" id="UP000295334"/>
    </source>
</evidence>
<dbReference type="InterPro" id="IPR029483">
    <property type="entry name" value="GH97_C"/>
</dbReference>
<dbReference type="AlphaFoldDB" id="A0A4R1BPM7"/>
<evidence type="ECO:0000259" key="9">
    <source>
        <dbReference type="Pfam" id="PF14509"/>
    </source>
</evidence>
<dbReference type="SUPFAM" id="SSF51445">
    <property type="entry name" value="(Trans)glycosidases"/>
    <property type="match status" value="1"/>
</dbReference>
<dbReference type="InterPro" id="IPR013780">
    <property type="entry name" value="Glyco_hydro_b"/>
</dbReference>
<dbReference type="InterPro" id="IPR052720">
    <property type="entry name" value="Glycosyl_hydrolase_97"/>
</dbReference>
<feature type="signal peptide" evidence="6">
    <location>
        <begin position="1"/>
        <end position="21"/>
    </location>
</feature>
<dbReference type="InterPro" id="IPR014718">
    <property type="entry name" value="GH-type_carb-bd"/>
</dbReference>
<keyword evidence="3 10" id="KW-0378">Hydrolase</keyword>
<dbReference type="Pfam" id="PF10566">
    <property type="entry name" value="Glyco_hydro_97"/>
    <property type="match status" value="1"/>
</dbReference>
<dbReference type="GO" id="GO:0030246">
    <property type="term" value="F:carbohydrate binding"/>
    <property type="evidence" value="ECO:0007669"/>
    <property type="project" value="InterPro"/>
</dbReference>
<keyword evidence="6" id="KW-0732">Signal</keyword>
<dbReference type="PANTHER" id="PTHR35803:SF2">
    <property type="entry name" value="RETAINING ALPHA-GALACTOSIDASE"/>
    <property type="match status" value="1"/>
</dbReference>
<gene>
    <name evidence="10" type="ORF">EPD60_00200</name>
</gene>
<dbReference type="RefSeq" id="WP_131445460.1">
    <property type="nucleotide sequence ID" value="NZ_SJZI01000001.1"/>
</dbReference>
<dbReference type="Gene3D" id="2.60.40.1180">
    <property type="entry name" value="Golgi alpha-mannosidase II"/>
    <property type="match status" value="1"/>
</dbReference>
<evidence type="ECO:0000256" key="2">
    <source>
        <dbReference type="ARBA" id="ARBA00011245"/>
    </source>
</evidence>
<sequence length="626" mass="68315">MKLRTLTVFVVACCLGIAAHAADTITVKSPDGNLRFQLFLRQHQLHFSITRGGQRIVAASPIGLGVNGTDLCRGVHTGAAAFYRGNERYELAGAHAVASNSFTGARVPVVGRGGWSMSLDIRVFNDGAAYRHLVTGKASELIPEENTVFRMAPGSTVWYHDLNMHYESVHVKKKLDEIAAGAWLAPPAVFKTPDGNYAAITEAALLRYPGMALQSDGSGGAVLRLAHEQPTSYPYKLRYSPEDTMRLRQPARLAGNSFQTPWRVVIVGANLNTLVNNDIVSNLNAAPDRKLFPQGAQTPWVRPGRAVWKYLDGGGEGTPEVMRHFTDGAAALGFEHNILEGFWSRWSRAELKDLVDYSRAKGVGIWLWKHSKGLRTRASRDSFFTMCSELGIAGAKIDFFDHEAKEVIDLYEAILTEAAAHHLLLDFHGANKPTGLMRTFPNELTAEAVKGMEASKLTDRATHGTTIPFTRLIAGPAEYTVVHFGARRANTTWAHQVASAAILSSPLLTYAANPDSLLASPAVNIIRAIPPHWDETRVLPPSEIGEIAVFARRKGKEWFLAVMNGTTARHIRIPLSFLKGSYGAEMALDVPGQPAALRLQQKRLSGADTIELDLVSGGGFIARFAR</sequence>
<evidence type="ECO:0000256" key="6">
    <source>
        <dbReference type="SAM" id="SignalP"/>
    </source>
</evidence>
<keyword evidence="4" id="KW-0106">Calcium</keyword>
<organism evidence="10 11">
    <name type="scientific">Flaviaesturariibacter flavus</name>
    <dbReference type="NCBI Taxonomy" id="2502780"/>
    <lineage>
        <taxon>Bacteria</taxon>
        <taxon>Pseudomonadati</taxon>
        <taxon>Bacteroidota</taxon>
        <taxon>Chitinophagia</taxon>
        <taxon>Chitinophagales</taxon>
        <taxon>Chitinophagaceae</taxon>
        <taxon>Flaviaestuariibacter</taxon>
    </lineage>
</organism>
<evidence type="ECO:0000259" key="7">
    <source>
        <dbReference type="Pfam" id="PF10566"/>
    </source>
</evidence>
<comment type="caution">
    <text evidence="10">The sequence shown here is derived from an EMBL/GenBank/DDBJ whole genome shotgun (WGS) entry which is preliminary data.</text>
</comment>
<dbReference type="InterPro" id="IPR019563">
    <property type="entry name" value="GH97_catalytic"/>
</dbReference>
<dbReference type="InterPro" id="IPR017853">
    <property type="entry name" value="GH"/>
</dbReference>
<name>A0A4R1BPM7_9BACT</name>
<comment type="cofactor">
    <cofactor evidence="1">
        <name>Ca(2+)</name>
        <dbReference type="ChEBI" id="CHEBI:29108"/>
    </cofactor>
</comment>
<dbReference type="Gene3D" id="3.20.20.70">
    <property type="entry name" value="Aldolase class I"/>
    <property type="match status" value="1"/>
</dbReference>
<dbReference type="Pfam" id="PF14509">
    <property type="entry name" value="GH97_C"/>
    <property type="match status" value="1"/>
</dbReference>
<evidence type="ECO:0000259" key="8">
    <source>
        <dbReference type="Pfam" id="PF14508"/>
    </source>
</evidence>
<proteinExistence type="predicted"/>
<dbReference type="GO" id="GO:0016798">
    <property type="term" value="F:hydrolase activity, acting on glycosyl bonds"/>
    <property type="evidence" value="ECO:0007669"/>
    <property type="project" value="UniProtKB-KW"/>
</dbReference>
<comment type="subunit">
    <text evidence="2">Monomer.</text>
</comment>
<feature type="chain" id="PRO_5020493267" evidence="6">
    <location>
        <begin position="22"/>
        <end position="626"/>
    </location>
</feature>
<dbReference type="InterPro" id="IPR013785">
    <property type="entry name" value="Aldolase_TIM"/>
</dbReference>
<protein>
    <submittedName>
        <fullName evidence="10">Glycoside hydrolase</fullName>
    </submittedName>
</protein>
<feature type="domain" description="Glycosyl-hydrolase 97 catalytic" evidence="7">
    <location>
        <begin position="318"/>
        <end position="449"/>
    </location>
</feature>
<feature type="domain" description="Glycosyl-hydrolase 97 C-terminal oligomerisation" evidence="9">
    <location>
        <begin position="533"/>
        <end position="624"/>
    </location>
</feature>
<dbReference type="EMBL" id="SJZI01000001">
    <property type="protein sequence ID" value="TCJ19580.1"/>
    <property type="molecule type" value="Genomic_DNA"/>
</dbReference>
<dbReference type="PANTHER" id="PTHR35803">
    <property type="entry name" value="GLUCAN 1,4-ALPHA-GLUCOSIDASE SUSB-RELATED"/>
    <property type="match status" value="1"/>
</dbReference>
<evidence type="ECO:0000256" key="3">
    <source>
        <dbReference type="ARBA" id="ARBA00022801"/>
    </source>
</evidence>
<dbReference type="Pfam" id="PF14508">
    <property type="entry name" value="GH97_N"/>
    <property type="match status" value="1"/>
</dbReference>
<dbReference type="Proteomes" id="UP000295334">
    <property type="component" value="Unassembled WGS sequence"/>
</dbReference>
<dbReference type="OrthoDB" id="57532at2"/>
<dbReference type="InterPro" id="IPR029486">
    <property type="entry name" value="GH97_N"/>
</dbReference>
<feature type="domain" description="Glycosyl-hydrolase 97 N-terminal" evidence="8">
    <location>
        <begin position="27"/>
        <end position="284"/>
    </location>
</feature>
<evidence type="ECO:0000256" key="5">
    <source>
        <dbReference type="ARBA" id="ARBA00023295"/>
    </source>
</evidence>